<accession>A0A084VW57</accession>
<keyword evidence="5" id="KW-1185">Reference proteome</keyword>
<evidence type="ECO:0000256" key="2">
    <source>
        <dbReference type="SAM" id="Phobius"/>
    </source>
</evidence>
<reference evidence="4" key="2">
    <citation type="submission" date="2020-05" db="UniProtKB">
        <authorList>
            <consortium name="EnsemblMetazoa"/>
        </authorList>
    </citation>
    <scope>IDENTIFICATION</scope>
</reference>
<organism evidence="3">
    <name type="scientific">Anopheles sinensis</name>
    <name type="common">Mosquito</name>
    <dbReference type="NCBI Taxonomy" id="74873"/>
    <lineage>
        <taxon>Eukaryota</taxon>
        <taxon>Metazoa</taxon>
        <taxon>Ecdysozoa</taxon>
        <taxon>Arthropoda</taxon>
        <taxon>Hexapoda</taxon>
        <taxon>Insecta</taxon>
        <taxon>Pterygota</taxon>
        <taxon>Neoptera</taxon>
        <taxon>Endopterygota</taxon>
        <taxon>Diptera</taxon>
        <taxon>Nematocera</taxon>
        <taxon>Culicoidea</taxon>
        <taxon>Culicidae</taxon>
        <taxon>Anophelinae</taxon>
        <taxon>Anopheles</taxon>
    </lineage>
</organism>
<feature type="transmembrane region" description="Helical" evidence="2">
    <location>
        <begin position="91"/>
        <end position="111"/>
    </location>
</feature>
<evidence type="ECO:0000313" key="3">
    <source>
        <dbReference type="EMBL" id="KFB42201.1"/>
    </source>
</evidence>
<keyword evidence="2" id="KW-1133">Transmembrane helix</keyword>
<keyword evidence="2" id="KW-0812">Transmembrane</keyword>
<dbReference type="EnsemblMetazoa" id="ASIC009903-RA">
    <property type="protein sequence ID" value="ASIC009903-PA"/>
    <property type="gene ID" value="ASIC009903"/>
</dbReference>
<gene>
    <name evidence="3" type="ORF">ZHAS_00009903</name>
</gene>
<feature type="region of interest" description="Disordered" evidence="1">
    <location>
        <begin position="49"/>
        <end position="70"/>
    </location>
</feature>
<sequence length="121" mass="13993">MSRRFVLDEIFPSDDRLKVNFKMQYYGARSFSSLRNRNRCRAVCCRRKTRPPRPTERPIGETRWHNKAQTPADTAQSLLALRVWPLRLTPLQGFTVTLLAAGCWLLLTCLVPCRTLRKGCA</sequence>
<name>A0A084VW57_ANOSI</name>
<evidence type="ECO:0000256" key="1">
    <source>
        <dbReference type="SAM" id="MobiDB-lite"/>
    </source>
</evidence>
<proteinExistence type="predicted"/>
<evidence type="ECO:0000313" key="5">
    <source>
        <dbReference type="Proteomes" id="UP000030765"/>
    </source>
</evidence>
<protein>
    <submittedName>
        <fullName evidence="3 4">Diguanylate cyclase</fullName>
    </submittedName>
</protein>
<keyword evidence="2" id="KW-0472">Membrane</keyword>
<dbReference type="AlphaFoldDB" id="A0A084VW57"/>
<reference evidence="3 5" key="1">
    <citation type="journal article" date="2014" name="BMC Genomics">
        <title>Genome sequence of Anopheles sinensis provides insight into genetics basis of mosquito competence for malaria parasites.</title>
        <authorList>
            <person name="Zhou D."/>
            <person name="Zhang D."/>
            <person name="Ding G."/>
            <person name="Shi L."/>
            <person name="Hou Q."/>
            <person name="Ye Y."/>
            <person name="Xu Y."/>
            <person name="Zhou H."/>
            <person name="Xiong C."/>
            <person name="Li S."/>
            <person name="Yu J."/>
            <person name="Hong S."/>
            <person name="Yu X."/>
            <person name="Zou P."/>
            <person name="Chen C."/>
            <person name="Chang X."/>
            <person name="Wang W."/>
            <person name="Lv Y."/>
            <person name="Sun Y."/>
            <person name="Ma L."/>
            <person name="Shen B."/>
            <person name="Zhu C."/>
        </authorList>
    </citation>
    <scope>NUCLEOTIDE SEQUENCE [LARGE SCALE GENOMIC DNA]</scope>
</reference>
<dbReference type="EMBL" id="ATLV01017469">
    <property type="status" value="NOT_ANNOTATED_CDS"/>
    <property type="molecule type" value="Genomic_DNA"/>
</dbReference>
<feature type="compositionally biased region" description="Basic and acidic residues" evidence="1">
    <location>
        <begin position="53"/>
        <end position="64"/>
    </location>
</feature>
<dbReference type="EMBL" id="KE525170">
    <property type="protein sequence ID" value="KFB42201.1"/>
    <property type="molecule type" value="Genomic_DNA"/>
</dbReference>
<evidence type="ECO:0000313" key="4">
    <source>
        <dbReference type="EnsemblMetazoa" id="ASIC009903-PA"/>
    </source>
</evidence>
<dbReference type="VEuPathDB" id="VectorBase:ASIC009903"/>
<dbReference type="Proteomes" id="UP000030765">
    <property type="component" value="Unassembled WGS sequence"/>
</dbReference>